<dbReference type="PANTHER" id="PTHR22807:SF61">
    <property type="entry name" value="NOL1_NOP2_SUN FAMILY PROTEIN _ ANTITERMINATION NUSB DOMAIN-CONTAINING PROTEIN"/>
    <property type="match status" value="1"/>
</dbReference>
<keyword evidence="1 5" id="KW-0489">Methyltransferase</keyword>
<feature type="region of interest" description="Disordered" evidence="6">
    <location>
        <begin position="57"/>
        <end position="94"/>
    </location>
</feature>
<dbReference type="GO" id="GO:0003723">
    <property type="term" value="F:RNA binding"/>
    <property type="evidence" value="ECO:0007669"/>
    <property type="project" value="UniProtKB-UniRule"/>
</dbReference>
<evidence type="ECO:0000313" key="8">
    <source>
        <dbReference type="EMBL" id="CAE0488110.1"/>
    </source>
</evidence>
<dbReference type="AlphaFoldDB" id="A0A7S3VIM8"/>
<evidence type="ECO:0000256" key="4">
    <source>
        <dbReference type="ARBA" id="ARBA00022884"/>
    </source>
</evidence>
<dbReference type="InterPro" id="IPR029063">
    <property type="entry name" value="SAM-dependent_MTases_sf"/>
</dbReference>
<dbReference type="PROSITE" id="PS51686">
    <property type="entry name" value="SAM_MT_RSMB_NOP"/>
    <property type="match status" value="1"/>
</dbReference>
<dbReference type="InterPro" id="IPR006027">
    <property type="entry name" value="NusB_RsmB_TIM44"/>
</dbReference>
<feature type="compositionally biased region" description="Low complexity" evidence="6">
    <location>
        <begin position="470"/>
        <end position="486"/>
    </location>
</feature>
<evidence type="ECO:0000256" key="1">
    <source>
        <dbReference type="ARBA" id="ARBA00022603"/>
    </source>
</evidence>
<dbReference type="Pfam" id="PF22458">
    <property type="entry name" value="RsmF-B_ferredox"/>
    <property type="match status" value="1"/>
</dbReference>
<reference evidence="8" key="1">
    <citation type="submission" date="2021-01" db="EMBL/GenBank/DDBJ databases">
        <authorList>
            <person name="Corre E."/>
            <person name="Pelletier E."/>
            <person name="Niang G."/>
            <person name="Scheremetjew M."/>
            <person name="Finn R."/>
            <person name="Kale V."/>
            <person name="Holt S."/>
            <person name="Cochrane G."/>
            <person name="Meng A."/>
            <person name="Brown T."/>
            <person name="Cohen L."/>
        </authorList>
    </citation>
    <scope>NUCLEOTIDE SEQUENCE</scope>
    <source>
        <strain evidence="8">CCMP1320</strain>
    </source>
</reference>
<evidence type="ECO:0000256" key="3">
    <source>
        <dbReference type="ARBA" id="ARBA00022691"/>
    </source>
</evidence>
<dbReference type="Gene3D" id="3.30.70.1170">
    <property type="entry name" value="Sun protein, domain 3"/>
    <property type="match status" value="1"/>
</dbReference>
<keyword evidence="4 5" id="KW-0694">RNA-binding</keyword>
<dbReference type="SUPFAM" id="SSF53335">
    <property type="entry name" value="S-adenosyl-L-methionine-dependent methyltransferases"/>
    <property type="match status" value="1"/>
</dbReference>
<feature type="domain" description="SAM-dependent MTase RsmB/NOP-type" evidence="7">
    <location>
        <begin position="290"/>
        <end position="656"/>
    </location>
</feature>
<sequence>MLPHHGLLHGNAQAKRACLLPLFCTERRATLYASSSLEFRSCKPRSQPRTDLAAHANGVASADRNRSSQPSKQRGNNGSVTRSQSQDTQERREITAREAAVRQLIKIEEEGLFAGHPTNSSNLMVQSSRQAALQKSRTLPPREQTTVKNLVSGVTRMRRRLDYVLSKLTSRNMGAVEPGVRQVLRLALYELEYESLALHALDEHVDLARRITPASAKYATGFVNAVLREAGRRAQAGTLPSPKDELDNMTASTKASERGLARGLSLVHSHPTWLTSRWLKRFGREEAEALMEQNNKPPVYTVRVNPLRGITVEGLLARLAEEGVEACASSTLPRDFVEIHSGLQTVLAKGFVARGECLVQDVSAGLVVAAALDPQPGERVLDACAAPGGKTMFCASRMQGTGYLTALDTSAARLQALGRQAEAAGVPKSMMRMRAVDLRVFAKEITASLSGQQAPVGAGGGKPREDGTRSQSSSSSSNATDDGSSSIQTRVSAQAMEDGSSLDQFSSSSSSSRDGAEAARPQSSLWDKVLLDAPCSGSGVLAKRADMRWRRSAQDVEAVLVPLQAELLDSAAALVRPGGLLVYSICSIEEDEGPQQVAAFLARHSNFQLEPIKLANLSDLGVVDASLVVSPEGTIATFPHRQGVMDGSFASRLRRLH</sequence>
<dbReference type="Gene3D" id="3.40.50.150">
    <property type="entry name" value="Vaccinia Virus protein VP39"/>
    <property type="match status" value="1"/>
</dbReference>
<feature type="compositionally biased region" description="Polar residues" evidence="6">
    <location>
        <begin position="67"/>
        <end position="87"/>
    </location>
</feature>
<feature type="binding site" evidence="5">
    <location>
        <position position="437"/>
    </location>
    <ligand>
        <name>S-adenosyl-L-methionine</name>
        <dbReference type="ChEBI" id="CHEBI:59789"/>
    </ligand>
</feature>
<evidence type="ECO:0000256" key="5">
    <source>
        <dbReference type="PROSITE-ProRule" id="PRU01023"/>
    </source>
</evidence>
<dbReference type="Gene3D" id="1.10.940.10">
    <property type="entry name" value="NusB-like"/>
    <property type="match status" value="1"/>
</dbReference>
<name>A0A7S3VIM8_DUNTE</name>
<dbReference type="InterPro" id="IPR054728">
    <property type="entry name" value="RsmB-like_ferredoxin"/>
</dbReference>
<evidence type="ECO:0000259" key="7">
    <source>
        <dbReference type="PROSITE" id="PS51686"/>
    </source>
</evidence>
<feature type="binding site" evidence="5">
    <location>
        <position position="408"/>
    </location>
    <ligand>
        <name>S-adenosyl-L-methionine</name>
        <dbReference type="ChEBI" id="CHEBI:59789"/>
    </ligand>
</feature>
<dbReference type="SUPFAM" id="SSF48013">
    <property type="entry name" value="NusB-like"/>
    <property type="match status" value="1"/>
</dbReference>
<organism evidence="8">
    <name type="scientific">Dunaliella tertiolecta</name>
    <name type="common">Green alga</name>
    <dbReference type="NCBI Taxonomy" id="3047"/>
    <lineage>
        <taxon>Eukaryota</taxon>
        <taxon>Viridiplantae</taxon>
        <taxon>Chlorophyta</taxon>
        <taxon>core chlorophytes</taxon>
        <taxon>Chlorophyceae</taxon>
        <taxon>CS clade</taxon>
        <taxon>Chlamydomonadales</taxon>
        <taxon>Dunaliellaceae</taxon>
        <taxon>Dunaliella</taxon>
    </lineage>
</organism>
<feature type="active site" description="Nucleophile" evidence="5">
    <location>
        <position position="586"/>
    </location>
</feature>
<dbReference type="GO" id="GO:0006355">
    <property type="term" value="P:regulation of DNA-templated transcription"/>
    <property type="evidence" value="ECO:0007669"/>
    <property type="project" value="InterPro"/>
</dbReference>
<evidence type="ECO:0000256" key="2">
    <source>
        <dbReference type="ARBA" id="ARBA00022679"/>
    </source>
</evidence>
<proteinExistence type="inferred from homology"/>
<evidence type="ECO:0000256" key="6">
    <source>
        <dbReference type="SAM" id="MobiDB-lite"/>
    </source>
</evidence>
<dbReference type="PANTHER" id="PTHR22807">
    <property type="entry name" value="NOP2 YEAST -RELATED NOL1/NOP2/FMU SUN DOMAIN-CONTAINING"/>
    <property type="match status" value="1"/>
</dbReference>
<dbReference type="GO" id="GO:0008173">
    <property type="term" value="F:RNA methyltransferase activity"/>
    <property type="evidence" value="ECO:0007669"/>
    <property type="project" value="InterPro"/>
</dbReference>
<dbReference type="Pfam" id="PF01029">
    <property type="entry name" value="NusB"/>
    <property type="match status" value="1"/>
</dbReference>
<protein>
    <recommendedName>
        <fullName evidence="7">SAM-dependent MTase RsmB/NOP-type domain-containing protein</fullName>
    </recommendedName>
</protein>
<feature type="binding site" evidence="5">
    <location>
        <begin position="384"/>
        <end position="390"/>
    </location>
    <ligand>
        <name>S-adenosyl-L-methionine</name>
        <dbReference type="ChEBI" id="CHEBI:59789"/>
    </ligand>
</feature>
<dbReference type="EMBL" id="HBIP01006211">
    <property type="protein sequence ID" value="CAE0488110.1"/>
    <property type="molecule type" value="Transcribed_RNA"/>
</dbReference>
<accession>A0A7S3VIM8</accession>
<keyword evidence="3 5" id="KW-0949">S-adenosyl-L-methionine</keyword>
<dbReference type="Pfam" id="PF01189">
    <property type="entry name" value="Methyltr_RsmB-F"/>
    <property type="match status" value="2"/>
</dbReference>
<dbReference type="PRINTS" id="PR02008">
    <property type="entry name" value="RCMTFAMILY"/>
</dbReference>
<dbReference type="GO" id="GO:0001510">
    <property type="term" value="P:RNA methylation"/>
    <property type="evidence" value="ECO:0007669"/>
    <property type="project" value="InterPro"/>
</dbReference>
<dbReference type="InterPro" id="IPR023267">
    <property type="entry name" value="RCMT"/>
</dbReference>
<dbReference type="InterPro" id="IPR001678">
    <property type="entry name" value="MeTrfase_RsmB-F_NOP2_dom"/>
</dbReference>
<dbReference type="InterPro" id="IPR049560">
    <property type="entry name" value="MeTrfase_RsmB-F_NOP2_cat"/>
</dbReference>
<keyword evidence="2 5" id="KW-0808">Transferase</keyword>
<comment type="similarity">
    <text evidence="5">Belongs to the class I-like SAM-binding methyltransferase superfamily. RsmB/NOP family.</text>
</comment>
<dbReference type="InterPro" id="IPR035926">
    <property type="entry name" value="NusB-like_sf"/>
</dbReference>
<feature type="region of interest" description="Disordered" evidence="6">
    <location>
        <begin position="451"/>
        <end position="520"/>
    </location>
</feature>
<gene>
    <name evidence="8" type="ORF">DTER00134_LOCUS3173</name>
</gene>
<feature type="binding site" evidence="5">
    <location>
        <position position="532"/>
    </location>
    <ligand>
        <name>S-adenosyl-L-methionine</name>
        <dbReference type="ChEBI" id="CHEBI:59789"/>
    </ligand>
</feature>